<comment type="subcellular location">
    <subcellularLocation>
        <location evidence="1">Secreted</location>
    </subcellularLocation>
</comment>
<dbReference type="GO" id="GO:0005615">
    <property type="term" value="C:extracellular space"/>
    <property type="evidence" value="ECO:0007669"/>
    <property type="project" value="TreeGrafter"/>
</dbReference>
<name>A0AA47MF93_MERPO</name>
<dbReference type="PANTHER" id="PTHR23192">
    <property type="entry name" value="OLFACTOMEDIN-RELATED"/>
    <property type="match status" value="1"/>
</dbReference>
<evidence type="ECO:0000256" key="3">
    <source>
        <dbReference type="PROSITE-ProRule" id="PRU00446"/>
    </source>
</evidence>
<dbReference type="Proteomes" id="UP001174136">
    <property type="component" value="Unassembled WGS sequence"/>
</dbReference>
<reference evidence="5" key="1">
    <citation type="journal article" date="2023" name="Front. Mar. Sci.">
        <title>A new Merluccius polli reference genome to investigate the effects of global change in West African waters.</title>
        <authorList>
            <person name="Mateo J.L."/>
            <person name="Blanco-Fernandez C."/>
            <person name="Garcia-Vazquez E."/>
            <person name="Machado-Schiaffino G."/>
        </authorList>
    </citation>
    <scope>NUCLEOTIDE SEQUENCE</scope>
    <source>
        <strain evidence="5">C29</strain>
        <tissue evidence="5">Fin</tissue>
    </source>
</reference>
<dbReference type="Pfam" id="PF02191">
    <property type="entry name" value="OLF"/>
    <property type="match status" value="1"/>
</dbReference>
<evidence type="ECO:0000259" key="4">
    <source>
        <dbReference type="PROSITE" id="PS51132"/>
    </source>
</evidence>
<dbReference type="SMART" id="SM00284">
    <property type="entry name" value="OLF"/>
    <property type="match status" value="1"/>
</dbReference>
<dbReference type="GO" id="GO:0007165">
    <property type="term" value="P:signal transduction"/>
    <property type="evidence" value="ECO:0007669"/>
    <property type="project" value="TreeGrafter"/>
</dbReference>
<dbReference type="PANTHER" id="PTHR23192:SF85">
    <property type="entry name" value="GLIOMEDIN"/>
    <property type="match status" value="1"/>
</dbReference>
<evidence type="ECO:0000313" key="5">
    <source>
        <dbReference type="EMBL" id="KAK0139007.1"/>
    </source>
</evidence>
<comment type="caution">
    <text evidence="3">Lacks conserved residue(s) required for the propagation of feature annotation.</text>
</comment>
<evidence type="ECO:0000256" key="1">
    <source>
        <dbReference type="ARBA" id="ARBA00004613"/>
    </source>
</evidence>
<dbReference type="EMBL" id="JAOPHQ010004555">
    <property type="protein sequence ID" value="KAK0139007.1"/>
    <property type="molecule type" value="Genomic_DNA"/>
</dbReference>
<sequence length="238" mass="27472">MQTTFGAWMPDAAHLEEDRYWLLEHFSGRVIAEYPNISSYPKNSVKITDLKKFYQGCGHVIYNGSLYFHNGGTNKLLKYNLETRRTSTLIIENTRFRNRSYVFLNSKTYFKFALDENGLWVIAASDTDDTLVVVKLNHEPFSVTSIIDTGYPKTKAGNGFIAYGILYITDSKDKKITYAFDLEKGISLVVSCALRSANGILAMLTYYPQKQVLYMWDNRSVKMCKVNFTFLKKEWQFL</sequence>
<accession>A0AA47MF93</accession>
<dbReference type="InterPro" id="IPR050605">
    <property type="entry name" value="Olfactomedin-like_domain"/>
</dbReference>
<dbReference type="GO" id="GO:0009986">
    <property type="term" value="C:cell surface"/>
    <property type="evidence" value="ECO:0007669"/>
    <property type="project" value="TreeGrafter"/>
</dbReference>
<keyword evidence="6" id="KW-1185">Reference proteome</keyword>
<organism evidence="5 6">
    <name type="scientific">Merluccius polli</name>
    <name type="common">Benguela hake</name>
    <name type="synonym">Merluccius cadenati</name>
    <dbReference type="NCBI Taxonomy" id="89951"/>
    <lineage>
        <taxon>Eukaryota</taxon>
        <taxon>Metazoa</taxon>
        <taxon>Chordata</taxon>
        <taxon>Craniata</taxon>
        <taxon>Vertebrata</taxon>
        <taxon>Euteleostomi</taxon>
        <taxon>Actinopterygii</taxon>
        <taxon>Neopterygii</taxon>
        <taxon>Teleostei</taxon>
        <taxon>Neoteleostei</taxon>
        <taxon>Acanthomorphata</taxon>
        <taxon>Zeiogadaria</taxon>
        <taxon>Gadariae</taxon>
        <taxon>Gadiformes</taxon>
        <taxon>Gadoidei</taxon>
        <taxon>Merlucciidae</taxon>
        <taxon>Merluccius</taxon>
    </lineage>
</organism>
<dbReference type="SUPFAM" id="SSF63829">
    <property type="entry name" value="Calcium-dependent phosphotriesterase"/>
    <property type="match status" value="1"/>
</dbReference>
<dbReference type="AlphaFoldDB" id="A0AA47MF93"/>
<dbReference type="InterPro" id="IPR003112">
    <property type="entry name" value="Olfac-like_dom"/>
</dbReference>
<comment type="caution">
    <text evidence="5">The sequence shown here is derived from an EMBL/GenBank/DDBJ whole genome shotgun (WGS) entry which is preliminary data.</text>
</comment>
<feature type="domain" description="Olfactomedin-like" evidence="4">
    <location>
        <begin position="1"/>
        <end position="230"/>
    </location>
</feature>
<dbReference type="PROSITE" id="PS51132">
    <property type="entry name" value="OLF"/>
    <property type="match status" value="1"/>
</dbReference>
<proteinExistence type="predicted"/>
<evidence type="ECO:0000256" key="2">
    <source>
        <dbReference type="ARBA" id="ARBA00022525"/>
    </source>
</evidence>
<keyword evidence="2" id="KW-0964">Secreted</keyword>
<gene>
    <name evidence="5" type="primary">Gldn_1</name>
    <name evidence="5" type="ORF">N1851_024427</name>
</gene>
<evidence type="ECO:0000313" key="6">
    <source>
        <dbReference type="Proteomes" id="UP001174136"/>
    </source>
</evidence>
<protein>
    <submittedName>
        <fullName evidence="5">Gliomedin</fullName>
    </submittedName>
</protein>